<sequence>MKFEQKKSIRFENDYTFHIKDSLKHKLFWWPETLLTYPLDFGEDQVLADDLALYDSRTNEQVPFQLSNLKEDSSGRLLSSDLSFLTDLGSGEERSFVLKKTAPNKFENPINIVKTENGLWIDNGIFSARIPLSQIYPVQIPGPIMQISANGMKYGNSQIETGKLRILEIVTECREHGPIFAEYTVKYVFDGGKTYEAILKFVKNMEFIEFTETIENISVNDDASFKIYWSGLAPTHRHAPNNPPVMEGDCETKYEDFNWCKIDEENVGGYNHPVGMWSNRADGQIPFRLSLYEPQAAVVKVNSAAFWNETSGQSIGAFIVDESKWDNRRYDLFCSWDGFAVTFFYKNGLMWWNYPIISGTRTTAIAVYEHRKDKQYFDRVRPEREPETKYLAGGTRASLHSSSYCMFLQNRYSLLSLNTIKDYVLDYPEVSKRCIVIFDECPYKDYESFEDFLMNYILISKLPTHGQRENAGFHSVPYRRMTGFAAAYNRFKDQMPYENRKRIEAMLLLLTYLAASEHVVPLIHMLGGPPNLQGDVRRTLGYIATLFPEHPEAGKWKEIFAKFVETSLRLYTRPDLKGLRLEGGRWAENIGTYTWAFLIPALKTAMLVEEHGEFRNVFASKHSALLGKWLVHCMTAPFQGENEKSVKLTSEDGHHWGCFAEGMGPHRVYLPIGAHAARRTTPSSMRDFAKHLERYDPILAEHIHYVCSDLPDDFESRKKEQSKGIADQDRLKKGTRPDFKTTAFTGFGIMLRNGVYTPEEVSVFLQQIDEGPNYRWGTAGAGGNGNIYYYADGKAYSHNGKEDAGDRKINDCEVGCNFGVWKNNKYTSIGQNVIMNAYHALGTFQYTSIESEKDDKSYSYPEYLERNVLLSGTDYISIYDKAGTPAIRNRFVWSVSSFDQMPSIHMISDFEYTSKLTTGNKTGSIDSVWYEGKGNGFAIVSHRDDLRVEKRSYGAIVASPEFKDTLFRSNRKLKGEFDGVQFEGTAGAIREYRTGDYEIALIHGYSLNAKGITLRSENGKTGISLSRTQAGEWKGYISSLHEDRIAVTCEGNKDARLYMDSIPCKPDGDGMYEISSGEYTLELLHSSDMPIPAKPVITNIVQGNGICEVDFHAVAGADCYQIQISQDFGETWNTVIETKEVRCLVEGLVNDVKYFVRVCGKNDSKSGPYSHEYPVYPSNEKPLSPEGLDVIIKGDDLYFSWGKVLGAGSYRLYKKDSNGGTQTVYSGDESGFACKRACDGAISSYAVSAVNLCGEGEPSPFEINDDPASLRNYKPLIDSYFNRNSLYGHHPFKLQNTHKYREVPSSYPESTI</sequence>
<organism evidence="1 2">
    <name type="scientific">Paenibacillus hemerocallicola</name>
    <dbReference type="NCBI Taxonomy" id="1172614"/>
    <lineage>
        <taxon>Bacteria</taxon>
        <taxon>Bacillati</taxon>
        <taxon>Bacillota</taxon>
        <taxon>Bacilli</taxon>
        <taxon>Bacillales</taxon>
        <taxon>Paenibacillaceae</taxon>
        <taxon>Paenibacillus</taxon>
    </lineage>
</organism>
<reference evidence="1 2" key="1">
    <citation type="submission" date="2019-05" db="EMBL/GenBank/DDBJ databases">
        <title>We sequenced the genome of Paenibacillus hemerocallicola KCTC 33185 for further insight into its adaptation and study the phylogeny of Paenibacillus.</title>
        <authorList>
            <person name="Narsing Rao M.P."/>
        </authorList>
    </citation>
    <scope>NUCLEOTIDE SEQUENCE [LARGE SCALE GENOMIC DNA]</scope>
    <source>
        <strain evidence="1 2">KCTC 33185</strain>
    </source>
</reference>
<evidence type="ECO:0000313" key="1">
    <source>
        <dbReference type="EMBL" id="TNJ67765.1"/>
    </source>
</evidence>
<dbReference type="InterPro" id="IPR003961">
    <property type="entry name" value="FN3_dom"/>
</dbReference>
<dbReference type="EMBL" id="VDCQ01000003">
    <property type="protein sequence ID" value="TNJ67765.1"/>
    <property type="molecule type" value="Genomic_DNA"/>
</dbReference>
<gene>
    <name evidence="1" type="ORF">FE784_03170</name>
</gene>
<dbReference type="RefSeq" id="WP_139600668.1">
    <property type="nucleotide sequence ID" value="NZ_VDCQ01000003.1"/>
</dbReference>
<dbReference type="InterPro" id="IPR013783">
    <property type="entry name" value="Ig-like_fold"/>
</dbReference>
<comment type="caution">
    <text evidence="1">The sequence shown here is derived from an EMBL/GenBank/DDBJ whole genome shotgun (WGS) entry which is preliminary data.</text>
</comment>
<protein>
    <submittedName>
        <fullName evidence="1">Fibronectin type III domain-containing protein</fullName>
    </submittedName>
</protein>
<dbReference type="Gene3D" id="2.60.40.10">
    <property type="entry name" value="Immunoglobulins"/>
    <property type="match status" value="1"/>
</dbReference>
<keyword evidence="2" id="KW-1185">Reference proteome</keyword>
<dbReference type="Proteomes" id="UP000307943">
    <property type="component" value="Unassembled WGS sequence"/>
</dbReference>
<accession>A0A5C4TFK1</accession>
<dbReference type="SUPFAM" id="SSF49265">
    <property type="entry name" value="Fibronectin type III"/>
    <property type="match status" value="1"/>
</dbReference>
<dbReference type="CDD" id="cd00063">
    <property type="entry name" value="FN3"/>
    <property type="match status" value="1"/>
</dbReference>
<proteinExistence type="predicted"/>
<dbReference type="InterPro" id="IPR036116">
    <property type="entry name" value="FN3_sf"/>
</dbReference>
<name>A0A5C4TFK1_9BACL</name>
<evidence type="ECO:0000313" key="2">
    <source>
        <dbReference type="Proteomes" id="UP000307943"/>
    </source>
</evidence>
<dbReference type="OrthoDB" id="4309433at2"/>